<dbReference type="PANTHER" id="PTHR30213:SF0">
    <property type="entry name" value="UPF0761 MEMBRANE PROTEIN YIHY"/>
    <property type="match status" value="1"/>
</dbReference>
<evidence type="ECO:0000256" key="5">
    <source>
        <dbReference type="ARBA" id="ARBA00023136"/>
    </source>
</evidence>
<dbReference type="EMBL" id="AP009380">
    <property type="protein sequence ID" value="BAG33510.1"/>
    <property type="molecule type" value="Genomic_DNA"/>
</dbReference>
<dbReference type="Pfam" id="PF03631">
    <property type="entry name" value="Virul_fac_BrkB"/>
    <property type="match status" value="1"/>
</dbReference>
<evidence type="ECO:0000256" key="4">
    <source>
        <dbReference type="ARBA" id="ARBA00022989"/>
    </source>
</evidence>
<dbReference type="eggNOG" id="COG1295">
    <property type="taxonomic scope" value="Bacteria"/>
</dbReference>
<keyword evidence="4 6" id="KW-1133">Transmembrane helix</keyword>
<keyword evidence="2" id="KW-1003">Cell membrane</keyword>
<evidence type="ECO:0000313" key="7">
    <source>
        <dbReference type="EMBL" id="BAG33510.1"/>
    </source>
</evidence>
<reference evidence="7 8" key="1">
    <citation type="journal article" date="2008" name="DNA Res.">
        <title>Determination of the genome sequence of Porphyromonas gingivalis strain ATCC 33277 and genomic comparison with strain W83 revealed extensive genome rearrangements in P. gingivalis.</title>
        <authorList>
            <person name="Naito M."/>
            <person name="Hirakawa H."/>
            <person name="Yamashita A."/>
            <person name="Ohara N."/>
            <person name="Shoji M."/>
            <person name="Yukitake H."/>
            <person name="Nakayama K."/>
            <person name="Toh H."/>
            <person name="Yoshimura F."/>
            <person name="Kuhara S."/>
            <person name="Hattori M."/>
            <person name="Hayashi T."/>
            <person name="Nakayama K."/>
        </authorList>
    </citation>
    <scope>NUCLEOTIDE SEQUENCE [LARGE SCALE GENOMIC DNA]</scope>
    <source>
        <strain evidence="8">ATCC 33277 / DSM 20709 / CIP 103683 / JCM 12257 / NCTC 11834 / 2561</strain>
    </source>
</reference>
<dbReference type="InterPro" id="IPR017039">
    <property type="entry name" value="Virul_fac_BrkB"/>
</dbReference>
<gene>
    <name evidence="7" type="ordered locus">PGN_0991</name>
</gene>
<feature type="transmembrane region" description="Helical" evidence="6">
    <location>
        <begin position="264"/>
        <end position="292"/>
    </location>
</feature>
<feature type="transmembrane region" description="Helical" evidence="6">
    <location>
        <begin position="152"/>
        <end position="172"/>
    </location>
</feature>
<dbReference type="HOGENOM" id="CLU_032288_2_0_10"/>
<dbReference type="Proteomes" id="UP000008842">
    <property type="component" value="Chromosome"/>
</dbReference>
<feature type="transmembrane region" description="Helical" evidence="6">
    <location>
        <begin position="298"/>
        <end position="327"/>
    </location>
</feature>
<feature type="transmembrane region" description="Helical" evidence="6">
    <location>
        <begin position="236"/>
        <end position="257"/>
    </location>
</feature>
<evidence type="ECO:0000313" key="8">
    <source>
        <dbReference type="Proteomes" id="UP000008842"/>
    </source>
</evidence>
<organism evidence="7 8">
    <name type="scientific">Porphyromonas gingivalis (strain ATCC 33277 / DSM 20709 / CIP 103683 / JCM 12257 / NCTC 11834 / 2561)</name>
    <dbReference type="NCBI Taxonomy" id="431947"/>
    <lineage>
        <taxon>Bacteria</taxon>
        <taxon>Pseudomonadati</taxon>
        <taxon>Bacteroidota</taxon>
        <taxon>Bacteroidia</taxon>
        <taxon>Bacteroidales</taxon>
        <taxon>Porphyromonadaceae</taxon>
        <taxon>Porphyromonas</taxon>
    </lineage>
</organism>
<evidence type="ECO:0000256" key="2">
    <source>
        <dbReference type="ARBA" id="ARBA00022475"/>
    </source>
</evidence>
<comment type="subcellular location">
    <subcellularLocation>
        <location evidence="1">Cell membrane</location>
        <topology evidence="1">Multi-pass membrane protein</topology>
    </subcellularLocation>
</comment>
<keyword evidence="5 6" id="KW-0472">Membrane</keyword>
<keyword evidence="3 6" id="KW-0812">Transmembrane</keyword>
<dbReference type="NCBIfam" id="TIGR00765">
    <property type="entry name" value="yihY_not_rbn"/>
    <property type="match status" value="1"/>
</dbReference>
<accession>B2RJG5</accession>
<dbReference type="KEGG" id="pgn:PGN_0991"/>
<feature type="transmembrane region" description="Helical" evidence="6">
    <location>
        <begin position="348"/>
        <end position="365"/>
    </location>
</feature>
<dbReference type="PANTHER" id="PTHR30213">
    <property type="entry name" value="INNER MEMBRANE PROTEIN YHJD"/>
    <property type="match status" value="1"/>
</dbReference>
<evidence type="ECO:0000256" key="1">
    <source>
        <dbReference type="ARBA" id="ARBA00004651"/>
    </source>
</evidence>
<feature type="transmembrane region" description="Helical" evidence="6">
    <location>
        <begin position="96"/>
        <end position="119"/>
    </location>
</feature>
<dbReference type="AlphaFoldDB" id="B2RJG5"/>
<protein>
    <submittedName>
        <fullName evidence="7">Putative ribonuclease BN</fullName>
    </submittedName>
</protein>
<name>B2RJG5_PORG3</name>
<sequence length="475" mass="54512">MPDIDLPTVFNSLICMKESIDEKEKKNDKGFFRRWSIRINRMILFVTRDMWRITDEEVSVPSRLMINSFKSVFLTIRYFIQNDLATQASALTYRTILSIVPMLAVLIGIAKGFGIQQVVHDWLKEYLPGHQQELEQALGYVENYLAQVQGGIFVGVGLIVLLYTVFSLIATVEDTFTDIWQTNKRRTWKRRVIDYMGAFFLLPILITASSGLTLMMTTIKGTYFSEYILFGPMLELILNLIPYVIIVLLFTGMYIVLPTVNVRFWPAFISGVLAGIVFQIFQALYISGILWISKYNAIYGSFAAVPLLLLWIQLSWTIVLFGAQLSFSIQNVRKFAFERDTTNVSRRYIDFITIVVASLIVKRFISDERRPHTADSLAEESKAPIRLVSEAIHRLLSIEAITEVNYVHDPKAEFFSPAIDPEKITVGFVLDRIDRYGSEHFKVDNKVRFAPEWQAIEDSRQSLHIPPADTLLKNL</sequence>
<evidence type="ECO:0000256" key="3">
    <source>
        <dbReference type="ARBA" id="ARBA00022692"/>
    </source>
</evidence>
<feature type="transmembrane region" description="Helical" evidence="6">
    <location>
        <begin position="192"/>
        <end position="216"/>
    </location>
</feature>
<evidence type="ECO:0000256" key="6">
    <source>
        <dbReference type="SAM" id="Phobius"/>
    </source>
</evidence>
<dbReference type="GO" id="GO:0005886">
    <property type="term" value="C:plasma membrane"/>
    <property type="evidence" value="ECO:0007669"/>
    <property type="project" value="UniProtKB-SubCell"/>
</dbReference>
<proteinExistence type="predicted"/>